<evidence type="ECO:0000313" key="2">
    <source>
        <dbReference type="Proteomes" id="UP000276133"/>
    </source>
</evidence>
<keyword evidence="2" id="KW-1185">Reference proteome</keyword>
<dbReference type="Proteomes" id="UP000276133">
    <property type="component" value="Unassembled WGS sequence"/>
</dbReference>
<name>A0A3M7ST68_BRAPC</name>
<accession>A0A3M7ST68</accession>
<gene>
    <name evidence="1" type="ORF">BpHYR1_032797</name>
</gene>
<organism evidence="1 2">
    <name type="scientific">Brachionus plicatilis</name>
    <name type="common">Marine rotifer</name>
    <name type="synonym">Brachionus muelleri</name>
    <dbReference type="NCBI Taxonomy" id="10195"/>
    <lineage>
        <taxon>Eukaryota</taxon>
        <taxon>Metazoa</taxon>
        <taxon>Spiralia</taxon>
        <taxon>Gnathifera</taxon>
        <taxon>Rotifera</taxon>
        <taxon>Eurotatoria</taxon>
        <taxon>Monogononta</taxon>
        <taxon>Pseudotrocha</taxon>
        <taxon>Ploima</taxon>
        <taxon>Brachionidae</taxon>
        <taxon>Brachionus</taxon>
    </lineage>
</organism>
<proteinExistence type="predicted"/>
<comment type="caution">
    <text evidence="1">The sequence shown here is derived from an EMBL/GenBank/DDBJ whole genome shotgun (WGS) entry which is preliminary data.</text>
</comment>
<evidence type="ECO:0000313" key="1">
    <source>
        <dbReference type="EMBL" id="RNA38899.1"/>
    </source>
</evidence>
<protein>
    <submittedName>
        <fullName evidence="1">Uncharacterized protein</fullName>
    </submittedName>
</protein>
<dbReference type="EMBL" id="REGN01000809">
    <property type="protein sequence ID" value="RNA38899.1"/>
    <property type="molecule type" value="Genomic_DNA"/>
</dbReference>
<reference evidence="1 2" key="1">
    <citation type="journal article" date="2018" name="Sci. Rep.">
        <title>Genomic signatures of local adaptation to the degree of environmental predictability in rotifers.</title>
        <authorList>
            <person name="Franch-Gras L."/>
            <person name="Hahn C."/>
            <person name="Garcia-Roger E.M."/>
            <person name="Carmona M.J."/>
            <person name="Serra M."/>
            <person name="Gomez A."/>
        </authorList>
    </citation>
    <scope>NUCLEOTIDE SEQUENCE [LARGE SCALE GENOMIC DNA]</scope>
    <source>
        <strain evidence="1">HYR1</strain>
    </source>
</reference>
<dbReference type="AlphaFoldDB" id="A0A3M7ST68"/>
<sequence length="61" mass="7343">MKISIKRIIYRLYIQAEMKDCSSIPTCLDNNCIAFFNYRISSFNVPWKLKETRLNILWIIL</sequence>